<dbReference type="OrthoDB" id="331635at2157"/>
<reference evidence="3" key="1">
    <citation type="submission" date="2021-03" db="EMBL/GenBank/DDBJ databases">
        <title>Genomic Encyclopedia of Type Strains, Phase IV (KMG-IV): sequencing the most valuable type-strain genomes for metagenomic binning, comparative biology and taxonomic classification.</title>
        <authorList>
            <person name="Goeker M."/>
        </authorList>
    </citation>
    <scope>NUCLEOTIDE SEQUENCE</scope>
    <source>
        <strain evidence="3">DSM 23564</strain>
    </source>
</reference>
<feature type="compositionally biased region" description="Basic and acidic residues" evidence="1">
    <location>
        <begin position="271"/>
        <end position="281"/>
    </location>
</feature>
<evidence type="ECO:0000313" key="3">
    <source>
        <dbReference type="EMBL" id="MBP1923309.1"/>
    </source>
</evidence>
<dbReference type="EMBL" id="JAGGKQ010000019">
    <property type="protein sequence ID" value="MBP1923309.1"/>
    <property type="molecule type" value="Genomic_DNA"/>
</dbReference>
<feature type="transmembrane region" description="Helical" evidence="2">
    <location>
        <begin position="192"/>
        <end position="214"/>
    </location>
</feature>
<dbReference type="InterPro" id="IPR025098">
    <property type="entry name" value="DUF4013"/>
</dbReference>
<feature type="region of interest" description="Disordered" evidence="1">
    <location>
        <begin position="260"/>
        <end position="410"/>
    </location>
</feature>
<feature type="transmembrane region" description="Helical" evidence="2">
    <location>
        <begin position="97"/>
        <end position="121"/>
    </location>
</feature>
<evidence type="ECO:0000256" key="1">
    <source>
        <dbReference type="SAM" id="MobiDB-lite"/>
    </source>
</evidence>
<dbReference type="Pfam" id="PF13197">
    <property type="entry name" value="DUF4013"/>
    <property type="match status" value="1"/>
</dbReference>
<proteinExistence type="predicted"/>
<keyword evidence="4" id="KW-1185">Reference proteome</keyword>
<feature type="transmembrane region" description="Helical" evidence="2">
    <location>
        <begin position="145"/>
        <end position="171"/>
    </location>
</feature>
<organism evidence="3 4">
    <name type="scientific">Halorubrum alkaliphilum</name>
    <dbReference type="NCBI Taxonomy" id="261290"/>
    <lineage>
        <taxon>Archaea</taxon>
        <taxon>Methanobacteriati</taxon>
        <taxon>Methanobacteriota</taxon>
        <taxon>Stenosarchaea group</taxon>
        <taxon>Halobacteria</taxon>
        <taxon>Halobacteriales</taxon>
        <taxon>Haloferacaceae</taxon>
        <taxon>Halorubrum</taxon>
    </lineage>
</organism>
<evidence type="ECO:0000256" key="2">
    <source>
        <dbReference type="SAM" id="Phobius"/>
    </source>
</evidence>
<keyword evidence="2" id="KW-1133">Transmembrane helix</keyword>
<sequence length="410" mass="42117">MLRGALATPTRSADAAGTLVVGAVLTFLAWVVTPVWLVAVVLTPPVALAAPIALAPALVARGYYLRVVFGEIGSKRVDGAPPFVRWGGLYRDGIRSALLTVGYLLPLALVLGAVALAGVLVESGRVEPTPVTDPVLGGGSADPGVAVPVLGALGGLIVLLTVAYLLVFTYVRPAALATFAATGRLRDAFRPTLVVPVARSGEYVVGWSLAAVVLLTGYTFAIPLVPLFVGIGLVFATRIVAHALYGRGAADVLNGHPSTLADSPDVTGMEGEARGAADEGVRSAFPRRGARDGPVLAEVPVDVQTGRSVPLGRSTAGSSEGGSDDRVPVRGDVFLPADPQEADESPVFSDDTGDRTDVDPDDDTDRDPGADEGRDSGADEGRDSGADGGRDADRDHDDDGGFDWGPRTDG</sequence>
<accession>A0A8T4GHT9</accession>
<dbReference type="Proteomes" id="UP000823588">
    <property type="component" value="Unassembled WGS sequence"/>
</dbReference>
<gene>
    <name evidence="3" type="ORF">J2751_002348</name>
</gene>
<name>A0A8T4GHT9_9EURY</name>
<protein>
    <recommendedName>
        <fullName evidence="5">DUF4013 domain-containing protein</fullName>
    </recommendedName>
</protein>
<evidence type="ECO:0000313" key="4">
    <source>
        <dbReference type="Proteomes" id="UP000823588"/>
    </source>
</evidence>
<dbReference type="RefSeq" id="WP_209486157.1">
    <property type="nucleotide sequence ID" value="NZ_JAGGKQ010000019.1"/>
</dbReference>
<keyword evidence="2" id="KW-0812">Transmembrane</keyword>
<dbReference type="AlphaFoldDB" id="A0A8T4GHT9"/>
<evidence type="ECO:0008006" key="5">
    <source>
        <dbReference type="Google" id="ProtNLM"/>
    </source>
</evidence>
<comment type="caution">
    <text evidence="3">The sequence shown here is derived from an EMBL/GenBank/DDBJ whole genome shotgun (WGS) entry which is preliminary data.</text>
</comment>
<keyword evidence="2" id="KW-0472">Membrane</keyword>
<feature type="compositionally biased region" description="Basic and acidic residues" evidence="1">
    <location>
        <begin position="366"/>
        <end position="399"/>
    </location>
</feature>
<feature type="transmembrane region" description="Helical" evidence="2">
    <location>
        <begin position="36"/>
        <end position="59"/>
    </location>
</feature>